<accession>A0A420G1X7</accession>
<name>A0A420G1X7_9SPHI</name>
<reference evidence="2 3" key="1">
    <citation type="submission" date="2016-07" db="EMBL/GenBank/DDBJ databases">
        <title>Genome analysis of Sphingobacterium siyangense T12B17.</title>
        <authorList>
            <person name="Xu D."/>
            <person name="Su Y."/>
            <person name="Zheng S."/>
        </authorList>
    </citation>
    <scope>NUCLEOTIDE SEQUENCE [LARGE SCALE GENOMIC DNA]</scope>
    <source>
        <strain evidence="2 3">T12B17</strain>
    </source>
</reference>
<protein>
    <recommendedName>
        <fullName evidence="1">SusD-like N-terminal domain-containing protein</fullName>
    </recommendedName>
</protein>
<sequence length="538" mass="60021">MKTKFLNILILSGCFIGFTSCNKYLDELPDNRAELNNADKIGKILTSAYPTSSYVMTAEMSSDNVDDYGATNPNSTRLSGQMYSWSEITEKDVDDISEFWMASYKAISSTNAALEAIVEAGDPENLQPQKGEALVARAYNHFMLVNLFGKHYNRSTSKSDLGVTYMTKPETTLSPKYQRNTVAEVYDFVVKDLEEGIPLIDDAAYSNSATAKYHFNKTAAYAFAARVYLFMGEWQKAADYASKALGDPTESLRNYAQVAAFAADQGNASREYNSSTLKANFLIFSPYSGLGLTFGAYYTGSRYNHNAVIAKKETLFAIAPYLASANWPGIESGAIQIGSTNYRIRAYVYGGTNIDKVLLPRFPYLFEFTDPVSQTGFWRTTMTELTSEEALLTRAEANIHLKKYDSAIQDMQLWAGNTVTFASKMTVDGINNWGNHFAYYTPKVPTPKKKLNNPEYAIESGTQENMIHAVLFMRRIQTLHTGLRWFDLKRYGIEVYRRTLSGGTVGSVSSDVLTTNDNRRAIQLPQDVINAGLTPNPR</sequence>
<evidence type="ECO:0000313" key="2">
    <source>
        <dbReference type="EMBL" id="RKF39154.1"/>
    </source>
</evidence>
<keyword evidence="3" id="KW-1185">Reference proteome</keyword>
<dbReference type="PROSITE" id="PS51257">
    <property type="entry name" value="PROKAR_LIPOPROTEIN"/>
    <property type="match status" value="1"/>
</dbReference>
<gene>
    <name evidence="2" type="ORF">BCY89_25705</name>
</gene>
<dbReference type="InterPro" id="IPR011990">
    <property type="entry name" value="TPR-like_helical_dom_sf"/>
</dbReference>
<evidence type="ECO:0000259" key="1">
    <source>
        <dbReference type="Pfam" id="PF14322"/>
    </source>
</evidence>
<organism evidence="2 3">
    <name type="scientific">Sphingobacterium siyangense</name>
    <dbReference type="NCBI Taxonomy" id="459529"/>
    <lineage>
        <taxon>Bacteria</taxon>
        <taxon>Pseudomonadati</taxon>
        <taxon>Bacteroidota</taxon>
        <taxon>Sphingobacteriia</taxon>
        <taxon>Sphingobacteriales</taxon>
        <taxon>Sphingobacteriaceae</taxon>
        <taxon>Sphingobacterium</taxon>
    </lineage>
</organism>
<dbReference type="InterPro" id="IPR033985">
    <property type="entry name" value="SusD-like_N"/>
</dbReference>
<dbReference type="Gene3D" id="1.25.40.390">
    <property type="match status" value="1"/>
</dbReference>
<dbReference type="Pfam" id="PF14322">
    <property type="entry name" value="SusD-like_3"/>
    <property type="match status" value="1"/>
</dbReference>
<dbReference type="Proteomes" id="UP000286402">
    <property type="component" value="Unassembled WGS sequence"/>
</dbReference>
<dbReference type="RefSeq" id="WP_120333627.1">
    <property type="nucleotide sequence ID" value="NZ_MCAQ01000005.1"/>
</dbReference>
<feature type="domain" description="SusD-like N-terminal" evidence="1">
    <location>
        <begin position="23"/>
        <end position="229"/>
    </location>
</feature>
<proteinExistence type="predicted"/>
<evidence type="ECO:0000313" key="3">
    <source>
        <dbReference type="Proteomes" id="UP000286402"/>
    </source>
</evidence>
<dbReference type="AlphaFoldDB" id="A0A420G1X7"/>
<dbReference type="EMBL" id="MCAQ01000005">
    <property type="protein sequence ID" value="RKF39154.1"/>
    <property type="molecule type" value="Genomic_DNA"/>
</dbReference>
<dbReference type="SUPFAM" id="SSF48452">
    <property type="entry name" value="TPR-like"/>
    <property type="match status" value="1"/>
</dbReference>
<comment type="caution">
    <text evidence="2">The sequence shown here is derived from an EMBL/GenBank/DDBJ whole genome shotgun (WGS) entry which is preliminary data.</text>
</comment>